<gene>
    <name evidence="2" type="ORF">MYCFIDRAFT_171293</name>
</gene>
<evidence type="ECO:0000256" key="1">
    <source>
        <dbReference type="SAM" id="MobiDB-lite"/>
    </source>
</evidence>
<dbReference type="VEuPathDB" id="FungiDB:MYCFIDRAFT_171293"/>
<sequence>MNRPGTYATVRAAQVVCLAFSRCLVSCKNYDALDPSWCIGSIGYRVADEPLRGSTFSLALQTHNHTQLRSKHISRSQSPGTCTLAKLQSLKPTHTTAQRSAATCSSNRWEPLISVPRKSSLARGRTHQETLKKASTASTRTKVVITNIDASSDPNNHLQGLRVSPLSRKSLLSVTEYDHLLLRIASSILGRSAELLSISPATVEHSASPFLCYESPRTGPKQFHTTIDYPPFSKQTSSQTPPLAEKKHPQIPNPENPLTQLCCQHLHPPLSISLLHLKTITVSLFIPPFPPVVPTPRSNQTLAVPASSSTFALASIISTASFTLLRFFFSWAIYMSRPMTGIREFGVSISARKSGTMKFWRQGLVKSWLAREEAIFRERVSRSWDRGLGGLRCGRWIGDEREGWGWRISRDVAIFSWRVWMCGFSTSWEDFALEIDCCEYVLGLVCPDPRELMAWERLMRPLFAALTADLSTCRTFSFFAPKEIDAQNPSGSRQGPPRVTAPPGPHNTDAIIGKQKLELGRLASRARKPRIRAVTNVSAAKDAIARSTQSRVGPVSRQEKSRDLRIPESLMNHLVTSVFAVGRFAVCSFWTKISGWRPASKPLLAAEPARPAQQYLSSSIFTTQHLTNVQDLTVVDTLSGGPVCVYVEVLERKPTIAEGLRDVISVQPGSLACVLYTNLCQAQAALLARVSN</sequence>
<dbReference type="RefSeq" id="XP_007923001.1">
    <property type="nucleotide sequence ID" value="XM_007924810.1"/>
</dbReference>
<keyword evidence="3" id="KW-1185">Reference proteome</keyword>
<dbReference type="AlphaFoldDB" id="M3A2G1"/>
<reference evidence="2 3" key="1">
    <citation type="journal article" date="2012" name="PLoS Pathog.">
        <title>Diverse lifestyles and strategies of plant pathogenesis encoded in the genomes of eighteen Dothideomycetes fungi.</title>
        <authorList>
            <person name="Ohm R.A."/>
            <person name="Feau N."/>
            <person name="Henrissat B."/>
            <person name="Schoch C.L."/>
            <person name="Horwitz B.A."/>
            <person name="Barry K.W."/>
            <person name="Condon B.J."/>
            <person name="Copeland A.C."/>
            <person name="Dhillon B."/>
            <person name="Glaser F."/>
            <person name="Hesse C.N."/>
            <person name="Kosti I."/>
            <person name="LaButti K."/>
            <person name="Lindquist E.A."/>
            <person name="Lucas S."/>
            <person name="Salamov A.A."/>
            <person name="Bradshaw R.E."/>
            <person name="Ciuffetti L."/>
            <person name="Hamelin R.C."/>
            <person name="Kema G.H.J."/>
            <person name="Lawrence C."/>
            <person name="Scott J.A."/>
            <person name="Spatafora J.W."/>
            <person name="Turgeon B.G."/>
            <person name="de Wit P.J.G.M."/>
            <person name="Zhong S."/>
            <person name="Goodwin S.B."/>
            <person name="Grigoriev I.V."/>
        </authorList>
    </citation>
    <scope>NUCLEOTIDE SEQUENCE [LARGE SCALE GENOMIC DNA]</scope>
    <source>
        <strain evidence="2 3">CIRAD86</strain>
    </source>
</reference>
<accession>M3A2G1</accession>
<dbReference type="Proteomes" id="UP000016932">
    <property type="component" value="Unassembled WGS sequence"/>
</dbReference>
<dbReference type="HOGENOM" id="CLU_398018_0_0_1"/>
<organism evidence="2 3">
    <name type="scientific">Pseudocercospora fijiensis (strain CIRAD86)</name>
    <name type="common">Black leaf streak disease fungus</name>
    <name type="synonym">Mycosphaerella fijiensis</name>
    <dbReference type="NCBI Taxonomy" id="383855"/>
    <lineage>
        <taxon>Eukaryota</taxon>
        <taxon>Fungi</taxon>
        <taxon>Dikarya</taxon>
        <taxon>Ascomycota</taxon>
        <taxon>Pezizomycotina</taxon>
        <taxon>Dothideomycetes</taxon>
        <taxon>Dothideomycetidae</taxon>
        <taxon>Mycosphaerellales</taxon>
        <taxon>Mycosphaerellaceae</taxon>
        <taxon>Pseudocercospora</taxon>
    </lineage>
</organism>
<dbReference type="EMBL" id="KB446556">
    <property type="protein sequence ID" value="EME85364.1"/>
    <property type="molecule type" value="Genomic_DNA"/>
</dbReference>
<evidence type="ECO:0000313" key="3">
    <source>
        <dbReference type="Proteomes" id="UP000016932"/>
    </source>
</evidence>
<name>M3A2G1_PSEFD</name>
<evidence type="ECO:0000313" key="2">
    <source>
        <dbReference type="EMBL" id="EME85364.1"/>
    </source>
</evidence>
<feature type="region of interest" description="Disordered" evidence="1">
    <location>
        <begin position="484"/>
        <end position="510"/>
    </location>
</feature>
<proteinExistence type="predicted"/>
<dbReference type="GeneID" id="19332611"/>
<protein>
    <submittedName>
        <fullName evidence="2">Uncharacterized protein</fullName>
    </submittedName>
</protein>
<dbReference type="KEGG" id="pfj:MYCFIDRAFT_171293"/>